<gene>
    <name evidence="1" type="ORF">PIB30_025118</name>
</gene>
<reference evidence="1 2" key="1">
    <citation type="journal article" date="2023" name="Plants (Basel)">
        <title>Bridging the Gap: Combining Genomics and Transcriptomics Approaches to Understand Stylosanthes scabra, an Orphan Legume from the Brazilian Caatinga.</title>
        <authorList>
            <person name="Ferreira-Neto J.R.C."/>
            <person name="da Silva M.D."/>
            <person name="Binneck E."/>
            <person name="de Melo N.F."/>
            <person name="da Silva R.H."/>
            <person name="de Melo A.L.T.M."/>
            <person name="Pandolfi V."/>
            <person name="Bustamante F.O."/>
            <person name="Brasileiro-Vidal A.C."/>
            <person name="Benko-Iseppon A.M."/>
        </authorList>
    </citation>
    <scope>NUCLEOTIDE SEQUENCE [LARGE SCALE GENOMIC DNA]</scope>
    <source>
        <tissue evidence="1">Leaves</tissue>
    </source>
</reference>
<proteinExistence type="predicted"/>
<dbReference type="EMBL" id="JASCZI010181334">
    <property type="protein sequence ID" value="MED6182042.1"/>
    <property type="molecule type" value="Genomic_DNA"/>
</dbReference>
<dbReference type="Gene3D" id="2.40.50.140">
    <property type="entry name" value="Nucleic acid-binding proteins"/>
    <property type="match status" value="1"/>
</dbReference>
<comment type="caution">
    <text evidence="1">The sequence shown here is derived from an EMBL/GenBank/DDBJ whole genome shotgun (WGS) entry which is preliminary data.</text>
</comment>
<sequence length="163" mass="18562">MVSSSFDRIVADRTGCLNLMVWNDEAKFFIGKSAKELTNSQKGKEVKSLSDEIESIFEKKFLFKLSVSTQNVNSIDLLYVVDKICDDQRLIRIYSAEISSQITGMDHRVSDLLPNTTTVEADSEDMVLPLCLYPRILIRRAILGMLVEVLQKLQLRIPFLMLV</sequence>
<protein>
    <submittedName>
        <fullName evidence="1">Uncharacterized protein</fullName>
    </submittedName>
</protein>
<keyword evidence="2" id="KW-1185">Reference proteome</keyword>
<organism evidence="1 2">
    <name type="scientific">Stylosanthes scabra</name>
    <dbReference type="NCBI Taxonomy" id="79078"/>
    <lineage>
        <taxon>Eukaryota</taxon>
        <taxon>Viridiplantae</taxon>
        <taxon>Streptophyta</taxon>
        <taxon>Embryophyta</taxon>
        <taxon>Tracheophyta</taxon>
        <taxon>Spermatophyta</taxon>
        <taxon>Magnoliopsida</taxon>
        <taxon>eudicotyledons</taxon>
        <taxon>Gunneridae</taxon>
        <taxon>Pentapetalae</taxon>
        <taxon>rosids</taxon>
        <taxon>fabids</taxon>
        <taxon>Fabales</taxon>
        <taxon>Fabaceae</taxon>
        <taxon>Papilionoideae</taxon>
        <taxon>50 kb inversion clade</taxon>
        <taxon>dalbergioids sensu lato</taxon>
        <taxon>Dalbergieae</taxon>
        <taxon>Pterocarpus clade</taxon>
        <taxon>Stylosanthes</taxon>
    </lineage>
</organism>
<dbReference type="InterPro" id="IPR012340">
    <property type="entry name" value="NA-bd_OB-fold"/>
</dbReference>
<dbReference type="Proteomes" id="UP001341840">
    <property type="component" value="Unassembled WGS sequence"/>
</dbReference>
<name>A0ABU6W8F6_9FABA</name>
<evidence type="ECO:0000313" key="1">
    <source>
        <dbReference type="EMBL" id="MED6182042.1"/>
    </source>
</evidence>
<accession>A0ABU6W8F6</accession>
<evidence type="ECO:0000313" key="2">
    <source>
        <dbReference type="Proteomes" id="UP001341840"/>
    </source>
</evidence>
<dbReference type="SUPFAM" id="SSF50249">
    <property type="entry name" value="Nucleic acid-binding proteins"/>
    <property type="match status" value="1"/>
</dbReference>